<keyword evidence="1" id="KW-0732">Signal</keyword>
<evidence type="ECO:0000256" key="1">
    <source>
        <dbReference type="SAM" id="SignalP"/>
    </source>
</evidence>
<dbReference type="EMBL" id="JADBGQ010000005">
    <property type="protein sequence ID" value="KAG5396491.1"/>
    <property type="molecule type" value="Genomic_DNA"/>
</dbReference>
<feature type="signal peptide" evidence="1">
    <location>
        <begin position="1"/>
        <end position="30"/>
    </location>
</feature>
<sequence>MCVCCVYGFCVNQFNRLWVLQSVFIVLTWAKGSKRIDACVNPAVNKWNQYNSIDMREENYVNVLANQEKFKLLEWMKNNKLHPRSETHPNPDLFSISHFVWDPKSKTWHPKYEE</sequence>
<dbReference type="Proteomes" id="UP000823674">
    <property type="component" value="Chromosome A05"/>
</dbReference>
<keyword evidence="3" id="KW-1185">Reference proteome</keyword>
<feature type="chain" id="PRO_5045239452" evidence="1">
    <location>
        <begin position="31"/>
        <end position="114"/>
    </location>
</feature>
<reference evidence="2 3" key="1">
    <citation type="submission" date="2021-03" db="EMBL/GenBank/DDBJ databases">
        <authorList>
            <person name="King G.J."/>
            <person name="Bancroft I."/>
            <person name="Baten A."/>
            <person name="Bloomfield J."/>
            <person name="Borpatragohain P."/>
            <person name="He Z."/>
            <person name="Irish N."/>
            <person name="Irwin J."/>
            <person name="Liu K."/>
            <person name="Mauleon R.P."/>
            <person name="Moore J."/>
            <person name="Morris R."/>
            <person name="Ostergaard L."/>
            <person name="Wang B."/>
            <person name="Wells R."/>
        </authorList>
    </citation>
    <scope>NUCLEOTIDE SEQUENCE [LARGE SCALE GENOMIC DNA]</scope>
    <source>
        <strain evidence="2">R-o-18</strain>
        <tissue evidence="2">Leaf</tissue>
    </source>
</reference>
<proteinExistence type="predicted"/>
<evidence type="ECO:0000313" key="3">
    <source>
        <dbReference type="Proteomes" id="UP000823674"/>
    </source>
</evidence>
<organism evidence="2 3">
    <name type="scientific">Brassica rapa subsp. trilocularis</name>
    <dbReference type="NCBI Taxonomy" id="1813537"/>
    <lineage>
        <taxon>Eukaryota</taxon>
        <taxon>Viridiplantae</taxon>
        <taxon>Streptophyta</taxon>
        <taxon>Embryophyta</taxon>
        <taxon>Tracheophyta</taxon>
        <taxon>Spermatophyta</taxon>
        <taxon>Magnoliopsida</taxon>
        <taxon>eudicotyledons</taxon>
        <taxon>Gunneridae</taxon>
        <taxon>Pentapetalae</taxon>
        <taxon>rosids</taxon>
        <taxon>malvids</taxon>
        <taxon>Brassicales</taxon>
        <taxon>Brassicaceae</taxon>
        <taxon>Brassiceae</taxon>
        <taxon>Brassica</taxon>
    </lineage>
</organism>
<name>A0ABQ7MEY5_BRACM</name>
<comment type="caution">
    <text evidence="2">The sequence shown here is derived from an EMBL/GenBank/DDBJ whole genome shotgun (WGS) entry which is preliminary data.</text>
</comment>
<accession>A0ABQ7MEY5</accession>
<evidence type="ECO:0000313" key="2">
    <source>
        <dbReference type="EMBL" id="KAG5396491.1"/>
    </source>
</evidence>
<protein>
    <submittedName>
        <fullName evidence="2">Uncharacterized protein</fullName>
    </submittedName>
</protein>
<gene>
    <name evidence="2" type="primary">A05g501740.1_BraROA</name>
    <name evidence="2" type="ORF">IGI04_018305</name>
</gene>